<accession>X1HFH5</accession>
<dbReference type="EMBL" id="BARU01022072">
    <property type="protein sequence ID" value="GAH52574.1"/>
    <property type="molecule type" value="Genomic_DNA"/>
</dbReference>
<gene>
    <name evidence="1" type="ORF">S03H2_36013</name>
</gene>
<proteinExistence type="predicted"/>
<reference evidence="1" key="1">
    <citation type="journal article" date="2014" name="Front. Microbiol.">
        <title>High frequency of phylogenetically diverse reductive dehalogenase-homologous genes in deep subseafloor sedimentary metagenomes.</title>
        <authorList>
            <person name="Kawai M."/>
            <person name="Futagami T."/>
            <person name="Toyoda A."/>
            <person name="Takaki Y."/>
            <person name="Nishi S."/>
            <person name="Hori S."/>
            <person name="Arai W."/>
            <person name="Tsubouchi T."/>
            <person name="Morono Y."/>
            <person name="Uchiyama I."/>
            <person name="Ito T."/>
            <person name="Fujiyama A."/>
            <person name="Inagaki F."/>
            <person name="Takami H."/>
        </authorList>
    </citation>
    <scope>NUCLEOTIDE SEQUENCE</scope>
    <source>
        <strain evidence="1">Expedition CK06-06</strain>
    </source>
</reference>
<evidence type="ECO:0000313" key="1">
    <source>
        <dbReference type="EMBL" id="GAH52574.1"/>
    </source>
</evidence>
<dbReference type="AlphaFoldDB" id="X1HFH5"/>
<comment type="caution">
    <text evidence="1">The sequence shown here is derived from an EMBL/GenBank/DDBJ whole genome shotgun (WGS) entry which is preliminary data.</text>
</comment>
<organism evidence="1">
    <name type="scientific">marine sediment metagenome</name>
    <dbReference type="NCBI Taxonomy" id="412755"/>
    <lineage>
        <taxon>unclassified sequences</taxon>
        <taxon>metagenomes</taxon>
        <taxon>ecological metagenomes</taxon>
    </lineage>
</organism>
<name>X1HFH5_9ZZZZ</name>
<sequence>MAIDHHKNLMLRQRGKGLKTCSKCGEVRGIGDFIKDRRYKDGLTNVCRACRNAYNREQYLLYREIFLKRAKTWRDNNKEKIRVHQKDYRNKNKDRLKSLDREYYKRHRTRIIEQNKKYYEDHKEACQARKKLWRIKNKEKIKEYNKKYKLEHKSASF</sequence>
<protein>
    <submittedName>
        <fullName evidence="1">Uncharacterized protein</fullName>
    </submittedName>
</protein>